<comment type="caution">
    <text evidence="1">The sequence shown here is derived from an EMBL/GenBank/DDBJ whole genome shotgun (WGS) entry which is preliminary data.</text>
</comment>
<evidence type="ECO:0000313" key="2">
    <source>
        <dbReference type="Proteomes" id="UP000824533"/>
    </source>
</evidence>
<gene>
    <name evidence="1" type="ORF">K1T71_008553</name>
</gene>
<dbReference type="Proteomes" id="UP000824533">
    <property type="component" value="Linkage Group LG15"/>
</dbReference>
<sequence>MCYCTRRWDWNLVLTAVYSRPVVVAIQSGKYPTTCGLFCRFLRQAAWPQELTPRLYFDIKQRLSSIVQGRILTFFGHITRREDTSVERLVVQGKMEGTRARGRSPMRWTDQVKTALNGPLHECTRKATVREEWRRIVKLATTPVMRTTTTLLRV</sequence>
<protein>
    <submittedName>
        <fullName evidence="1">Uncharacterized protein</fullName>
    </submittedName>
</protein>
<proteinExistence type="predicted"/>
<accession>A0ACC1CUN2</accession>
<reference evidence="1 2" key="1">
    <citation type="journal article" date="2021" name="Front. Genet.">
        <title>Chromosome-Level Genome Assembly Reveals Significant Gene Expansion in the Toll and IMD Signaling Pathways of Dendrolimus kikuchii.</title>
        <authorList>
            <person name="Zhou J."/>
            <person name="Wu P."/>
            <person name="Xiong Z."/>
            <person name="Liu N."/>
            <person name="Zhao N."/>
            <person name="Ji M."/>
            <person name="Qiu Y."/>
            <person name="Yang B."/>
        </authorList>
    </citation>
    <scope>NUCLEOTIDE SEQUENCE [LARGE SCALE GENOMIC DNA]</scope>
    <source>
        <strain evidence="1">Ann1</strain>
    </source>
</reference>
<name>A0ACC1CUN2_9NEOP</name>
<keyword evidence="2" id="KW-1185">Reference proteome</keyword>
<evidence type="ECO:0000313" key="1">
    <source>
        <dbReference type="EMBL" id="KAJ0175394.1"/>
    </source>
</evidence>
<organism evidence="1 2">
    <name type="scientific">Dendrolimus kikuchii</name>
    <dbReference type="NCBI Taxonomy" id="765133"/>
    <lineage>
        <taxon>Eukaryota</taxon>
        <taxon>Metazoa</taxon>
        <taxon>Ecdysozoa</taxon>
        <taxon>Arthropoda</taxon>
        <taxon>Hexapoda</taxon>
        <taxon>Insecta</taxon>
        <taxon>Pterygota</taxon>
        <taxon>Neoptera</taxon>
        <taxon>Endopterygota</taxon>
        <taxon>Lepidoptera</taxon>
        <taxon>Glossata</taxon>
        <taxon>Ditrysia</taxon>
        <taxon>Bombycoidea</taxon>
        <taxon>Lasiocampidae</taxon>
        <taxon>Dendrolimus</taxon>
    </lineage>
</organism>
<dbReference type="EMBL" id="CM034401">
    <property type="protein sequence ID" value="KAJ0175394.1"/>
    <property type="molecule type" value="Genomic_DNA"/>
</dbReference>